<dbReference type="InterPro" id="IPR011060">
    <property type="entry name" value="RibuloseP-bd_barrel"/>
</dbReference>
<evidence type="ECO:0000256" key="2">
    <source>
        <dbReference type="ARBA" id="ARBA00004861"/>
    </source>
</evidence>
<proteinExistence type="inferred from homology"/>
<evidence type="ECO:0000256" key="7">
    <source>
        <dbReference type="HAMAP-Rule" id="MF_01200"/>
    </source>
</evidence>
<evidence type="ECO:0000259" key="11">
    <source>
        <dbReference type="SMART" id="SM00934"/>
    </source>
</evidence>
<dbReference type="PANTHER" id="PTHR32119:SF2">
    <property type="entry name" value="OROTIDINE 5'-PHOSPHATE DECARBOXYLASE"/>
    <property type="match status" value="1"/>
</dbReference>
<comment type="catalytic activity">
    <reaction evidence="6 7 10">
        <text>orotidine 5'-phosphate + H(+) = UMP + CO2</text>
        <dbReference type="Rhea" id="RHEA:11596"/>
        <dbReference type="ChEBI" id="CHEBI:15378"/>
        <dbReference type="ChEBI" id="CHEBI:16526"/>
        <dbReference type="ChEBI" id="CHEBI:57538"/>
        <dbReference type="ChEBI" id="CHEBI:57865"/>
        <dbReference type="EC" id="4.1.1.23"/>
    </reaction>
</comment>
<evidence type="ECO:0000256" key="5">
    <source>
        <dbReference type="ARBA" id="ARBA00023239"/>
    </source>
</evidence>
<evidence type="ECO:0000256" key="10">
    <source>
        <dbReference type="RuleBase" id="RU000512"/>
    </source>
</evidence>
<comment type="similarity">
    <text evidence="7">Belongs to the OMP decarboxylase family. Type 1 subfamily.</text>
</comment>
<keyword evidence="13" id="KW-1185">Reference proteome</keyword>
<dbReference type="SUPFAM" id="SSF51366">
    <property type="entry name" value="Ribulose-phoshate binding barrel"/>
    <property type="match status" value="1"/>
</dbReference>
<evidence type="ECO:0000256" key="1">
    <source>
        <dbReference type="ARBA" id="ARBA00002356"/>
    </source>
</evidence>
<gene>
    <name evidence="7" type="primary">pyrF</name>
    <name evidence="12" type="ORF">SAMN02745704_00693</name>
</gene>
<feature type="binding site" evidence="7 9">
    <location>
        <position position="9"/>
    </location>
    <ligand>
        <name>substrate</name>
    </ligand>
</feature>
<comment type="function">
    <text evidence="1 7">Catalyzes the decarboxylation of orotidine 5'-monophosphate (OMP) to uridine 5'-monophosphate (UMP).</text>
</comment>
<dbReference type="InterPro" id="IPR018089">
    <property type="entry name" value="OMPdecase_AS"/>
</dbReference>
<dbReference type="OrthoDB" id="9806203at2"/>
<dbReference type="STRING" id="1121449.SAMN02745704_00693"/>
<dbReference type="GO" id="GO:0044205">
    <property type="term" value="P:'de novo' UMP biosynthetic process"/>
    <property type="evidence" value="ECO:0007669"/>
    <property type="project" value="UniProtKB-UniRule"/>
</dbReference>
<dbReference type="GO" id="GO:0005829">
    <property type="term" value="C:cytosol"/>
    <property type="evidence" value="ECO:0007669"/>
    <property type="project" value="TreeGrafter"/>
</dbReference>
<feature type="binding site" evidence="7 9">
    <location>
        <position position="207"/>
    </location>
    <ligand>
        <name>substrate</name>
    </ligand>
</feature>
<feature type="domain" description="Orotidine 5'-phosphate decarboxylase" evidence="11">
    <location>
        <begin position="3"/>
        <end position="223"/>
    </location>
</feature>
<dbReference type="AlphaFoldDB" id="A0A1T4WCX2"/>
<evidence type="ECO:0000313" key="13">
    <source>
        <dbReference type="Proteomes" id="UP000190027"/>
    </source>
</evidence>
<feature type="active site" description="Proton donor" evidence="7">
    <location>
        <position position="60"/>
    </location>
</feature>
<dbReference type="InterPro" id="IPR001754">
    <property type="entry name" value="OMPdeCOase_dom"/>
</dbReference>
<feature type="active site" description="For OMPdecase activity" evidence="8">
    <location>
        <position position="58"/>
    </location>
</feature>
<dbReference type="InterPro" id="IPR014732">
    <property type="entry name" value="OMPdecase"/>
</dbReference>
<dbReference type="EMBL" id="FUYC01000002">
    <property type="protein sequence ID" value="SKA74541.1"/>
    <property type="molecule type" value="Genomic_DNA"/>
</dbReference>
<feature type="binding site" evidence="7 9">
    <location>
        <position position="178"/>
    </location>
    <ligand>
        <name>substrate</name>
    </ligand>
</feature>
<feature type="binding site" evidence="7 9">
    <location>
        <position position="31"/>
    </location>
    <ligand>
        <name>substrate</name>
    </ligand>
</feature>
<sequence length="238" mass="25151">MSLLVVALDAPDREAALELARPLCGVVPWVKVGLELFSAQGPDVVSDLKKMGFKVFLDLKFFDIPNTVRGAVRSAGYCGADMCNIHVLGGERMAEAAVLGRDESAGDMLLFGVTLLTSMTEADFPVDAQGISAPEMALRLAVKAKAYYLNGVVCSGLEVANIKAATAGELLCLTPGIRPDGAAHGDQRRVVTPAEAVRAGSDYLVVGRPITGSEHPALAAQAIQNEMNRAMEERRGVK</sequence>
<dbReference type="InterPro" id="IPR047596">
    <property type="entry name" value="OMPdecase_bac"/>
</dbReference>
<accession>A0A1T4WCX2</accession>
<feature type="binding site" evidence="7 9">
    <location>
        <position position="187"/>
    </location>
    <ligand>
        <name>substrate</name>
    </ligand>
</feature>
<protein>
    <recommendedName>
        <fullName evidence="7">Orotidine 5'-phosphate decarboxylase</fullName>
        <ecNumber evidence="7">4.1.1.23</ecNumber>
    </recommendedName>
    <alternativeName>
        <fullName evidence="7">OMP decarboxylase</fullName>
        <shortName evidence="7">OMPDCase</shortName>
        <shortName evidence="7">OMPdecase</shortName>
    </alternativeName>
</protein>
<dbReference type="RefSeq" id="WP_078716256.1">
    <property type="nucleotide sequence ID" value="NZ_FUYC01000002.1"/>
</dbReference>
<keyword evidence="3 7" id="KW-0210">Decarboxylase</keyword>
<dbReference type="GO" id="GO:0004590">
    <property type="term" value="F:orotidine-5'-phosphate decarboxylase activity"/>
    <property type="evidence" value="ECO:0007669"/>
    <property type="project" value="UniProtKB-UniRule"/>
</dbReference>
<dbReference type="NCBIfam" id="TIGR01740">
    <property type="entry name" value="pyrF"/>
    <property type="match status" value="1"/>
</dbReference>
<organism evidence="12 13">
    <name type="scientific">Paucidesulfovibrio gracilis DSM 16080</name>
    <dbReference type="NCBI Taxonomy" id="1121449"/>
    <lineage>
        <taxon>Bacteria</taxon>
        <taxon>Pseudomonadati</taxon>
        <taxon>Thermodesulfobacteriota</taxon>
        <taxon>Desulfovibrionia</taxon>
        <taxon>Desulfovibrionales</taxon>
        <taxon>Desulfovibrionaceae</taxon>
        <taxon>Paucidesulfovibrio</taxon>
    </lineage>
</organism>
<feature type="binding site" evidence="7">
    <location>
        <begin position="58"/>
        <end position="67"/>
    </location>
    <ligand>
        <name>substrate</name>
    </ligand>
</feature>
<feature type="binding site" evidence="7 9">
    <location>
        <position position="208"/>
    </location>
    <ligand>
        <name>substrate</name>
    </ligand>
</feature>
<dbReference type="SMART" id="SM00934">
    <property type="entry name" value="OMPdecase"/>
    <property type="match status" value="1"/>
</dbReference>
<dbReference type="Proteomes" id="UP000190027">
    <property type="component" value="Unassembled WGS sequence"/>
</dbReference>
<dbReference type="PANTHER" id="PTHR32119">
    <property type="entry name" value="OROTIDINE 5'-PHOSPHATE DECARBOXYLASE"/>
    <property type="match status" value="1"/>
</dbReference>
<dbReference type="UniPathway" id="UPA00070">
    <property type="reaction ID" value="UER00120"/>
</dbReference>
<comment type="pathway">
    <text evidence="2 7 10">Pyrimidine metabolism; UMP biosynthesis via de novo pathway; UMP from orotate: step 2/2.</text>
</comment>
<dbReference type="Gene3D" id="3.20.20.70">
    <property type="entry name" value="Aldolase class I"/>
    <property type="match status" value="1"/>
</dbReference>
<evidence type="ECO:0000256" key="3">
    <source>
        <dbReference type="ARBA" id="ARBA00022793"/>
    </source>
</evidence>
<dbReference type="InterPro" id="IPR013785">
    <property type="entry name" value="Aldolase_TIM"/>
</dbReference>
<name>A0A1T4WCX2_9BACT</name>
<comment type="subunit">
    <text evidence="7">Homodimer.</text>
</comment>
<dbReference type="Pfam" id="PF00215">
    <property type="entry name" value="OMPdecase"/>
    <property type="match status" value="1"/>
</dbReference>
<evidence type="ECO:0000256" key="6">
    <source>
        <dbReference type="ARBA" id="ARBA00049157"/>
    </source>
</evidence>
<evidence type="ECO:0000256" key="4">
    <source>
        <dbReference type="ARBA" id="ARBA00022975"/>
    </source>
</evidence>
<reference evidence="12 13" key="1">
    <citation type="submission" date="2017-02" db="EMBL/GenBank/DDBJ databases">
        <authorList>
            <person name="Peterson S.W."/>
        </authorList>
    </citation>
    <scope>NUCLEOTIDE SEQUENCE [LARGE SCALE GENOMIC DNA]</scope>
    <source>
        <strain evidence="12 13">DSM 16080</strain>
    </source>
</reference>
<keyword evidence="5 7" id="KW-0456">Lyase</keyword>
<dbReference type="GO" id="GO:0006207">
    <property type="term" value="P:'de novo' pyrimidine nucleobase biosynthetic process"/>
    <property type="evidence" value="ECO:0007669"/>
    <property type="project" value="InterPro"/>
</dbReference>
<dbReference type="PROSITE" id="PS00156">
    <property type="entry name" value="OMPDECASE"/>
    <property type="match status" value="1"/>
</dbReference>
<feature type="binding site" evidence="7 9">
    <location>
        <position position="117"/>
    </location>
    <ligand>
        <name>substrate</name>
    </ligand>
</feature>
<evidence type="ECO:0000256" key="8">
    <source>
        <dbReference type="PIRSR" id="PIRSR614732-1"/>
    </source>
</evidence>
<keyword evidence="4 7" id="KW-0665">Pyrimidine biosynthesis</keyword>
<dbReference type="EC" id="4.1.1.23" evidence="7"/>
<evidence type="ECO:0000313" key="12">
    <source>
        <dbReference type="EMBL" id="SKA74541.1"/>
    </source>
</evidence>
<feature type="active site" description="For OMPdecase activity" evidence="8">
    <location>
        <position position="60"/>
    </location>
</feature>
<dbReference type="HAMAP" id="MF_01200_B">
    <property type="entry name" value="OMPdecase_type1_B"/>
    <property type="match status" value="1"/>
</dbReference>
<evidence type="ECO:0000256" key="9">
    <source>
        <dbReference type="PIRSR" id="PIRSR614732-2"/>
    </source>
</evidence>
<feature type="active site" description="For OMPdecase activity" evidence="8">
    <location>
        <position position="63"/>
    </location>
</feature>
<dbReference type="CDD" id="cd04725">
    <property type="entry name" value="OMP_decarboxylase_like"/>
    <property type="match status" value="1"/>
</dbReference>
<dbReference type="NCBIfam" id="NF001273">
    <property type="entry name" value="PRK00230.1"/>
    <property type="match status" value="1"/>
</dbReference>